<comment type="subcellular location">
    <subcellularLocation>
        <location evidence="9">Cell membrane</location>
        <topology evidence="9">Single-pass membrane protein</topology>
    </subcellularLocation>
    <subcellularLocation>
        <location evidence="1">Membrane</location>
    </subcellularLocation>
</comment>
<evidence type="ECO:0000256" key="8">
    <source>
        <dbReference type="ARBA" id="ARBA00023136"/>
    </source>
</evidence>
<dbReference type="GO" id="GO:0008320">
    <property type="term" value="F:protein transmembrane transporter activity"/>
    <property type="evidence" value="ECO:0007669"/>
    <property type="project" value="UniProtKB-UniRule"/>
</dbReference>
<dbReference type="GO" id="GO:0009306">
    <property type="term" value="P:protein secretion"/>
    <property type="evidence" value="ECO:0007669"/>
    <property type="project" value="UniProtKB-UniRule"/>
</dbReference>
<dbReference type="PANTHER" id="PTHR33910">
    <property type="entry name" value="PROTEIN TRANSLOCASE SUBUNIT SECE"/>
    <property type="match status" value="1"/>
</dbReference>
<dbReference type="HAMAP" id="MF_00422">
    <property type="entry name" value="SecE"/>
    <property type="match status" value="1"/>
</dbReference>
<proteinExistence type="inferred from homology"/>
<keyword evidence="7 9" id="KW-0811">Translocation</keyword>
<organism evidence="10 11">
    <name type="scientific">Planktomarina temperata RCA23</name>
    <dbReference type="NCBI Taxonomy" id="666509"/>
    <lineage>
        <taxon>Bacteria</taxon>
        <taxon>Pseudomonadati</taxon>
        <taxon>Pseudomonadota</taxon>
        <taxon>Alphaproteobacteria</taxon>
        <taxon>Rhodobacterales</taxon>
        <taxon>Paracoccaceae</taxon>
        <taxon>Planktomarina</taxon>
    </lineage>
</organism>
<evidence type="ECO:0000313" key="10">
    <source>
        <dbReference type="EMBL" id="AII88249.1"/>
    </source>
</evidence>
<evidence type="ECO:0000256" key="2">
    <source>
        <dbReference type="ARBA" id="ARBA00022448"/>
    </source>
</evidence>
<keyword evidence="8 9" id="KW-0472">Membrane</keyword>
<evidence type="ECO:0000256" key="7">
    <source>
        <dbReference type="ARBA" id="ARBA00023010"/>
    </source>
</evidence>
<keyword evidence="2 9" id="KW-0813">Transport</keyword>
<dbReference type="Pfam" id="PF00584">
    <property type="entry name" value="SecE"/>
    <property type="match status" value="1"/>
</dbReference>
<accession>A0AAN0RLK4</accession>
<dbReference type="InterPro" id="IPR001901">
    <property type="entry name" value="Translocase_SecE/Sec61-g"/>
</dbReference>
<dbReference type="PROSITE" id="PS01067">
    <property type="entry name" value="SECE_SEC61G"/>
    <property type="match status" value="1"/>
</dbReference>
<evidence type="ECO:0000256" key="3">
    <source>
        <dbReference type="ARBA" id="ARBA00022475"/>
    </source>
</evidence>
<comment type="similarity">
    <text evidence="9">Belongs to the SecE/SEC61-gamma family.</text>
</comment>
<keyword evidence="6 9" id="KW-1133">Transmembrane helix</keyword>
<dbReference type="Gene3D" id="1.20.5.1030">
    <property type="entry name" value="Preprotein translocase secy subunit"/>
    <property type="match status" value="1"/>
</dbReference>
<keyword evidence="11" id="KW-1185">Reference proteome</keyword>
<dbReference type="KEGG" id="ptp:RCA23_c27360"/>
<keyword evidence="4 9" id="KW-0812">Transmembrane</keyword>
<reference evidence="10 11" key="1">
    <citation type="journal article" date="2014" name="ISME J.">
        <title>Adaptation of an abundant Roseobacter RCA organism to pelagic systems revealed by genomic and transcriptomic analyses.</title>
        <authorList>
            <person name="Voget S."/>
            <person name="Wemheuer B."/>
            <person name="Brinkhoff T."/>
            <person name="Vollmers J."/>
            <person name="Dietrich S."/>
            <person name="Giebel H.A."/>
            <person name="Beardsley C."/>
            <person name="Sardemann C."/>
            <person name="Bakenhus I."/>
            <person name="Billerbeck S."/>
            <person name="Daniel R."/>
            <person name="Simon M."/>
        </authorList>
    </citation>
    <scope>NUCLEOTIDE SEQUENCE [LARGE SCALE GENOMIC DNA]</scope>
    <source>
        <strain evidence="10 11">RCA23</strain>
    </source>
</reference>
<evidence type="ECO:0000313" key="11">
    <source>
        <dbReference type="Proteomes" id="UP000028680"/>
    </source>
</evidence>
<dbReference type="GO" id="GO:0005886">
    <property type="term" value="C:plasma membrane"/>
    <property type="evidence" value="ECO:0007669"/>
    <property type="project" value="UniProtKB-SubCell"/>
</dbReference>
<evidence type="ECO:0000256" key="1">
    <source>
        <dbReference type="ARBA" id="ARBA00004370"/>
    </source>
</evidence>
<feature type="transmembrane region" description="Helical" evidence="9">
    <location>
        <begin position="52"/>
        <end position="77"/>
    </location>
</feature>
<name>A0AAN0RLK4_9RHOB</name>
<gene>
    <name evidence="9 10" type="primary">secE</name>
    <name evidence="10" type="ORF">RCA23_c27360</name>
</gene>
<dbReference type="NCBIfam" id="TIGR00964">
    <property type="entry name" value="secE_bact"/>
    <property type="match status" value="1"/>
</dbReference>
<dbReference type="InterPro" id="IPR005807">
    <property type="entry name" value="SecE_bac"/>
</dbReference>
<comment type="function">
    <text evidence="9">Essential subunit of the Sec protein translocation channel SecYEG. Clamps together the 2 halves of SecY. May contact the channel plug during translocation.</text>
</comment>
<dbReference type="GO" id="GO:0065002">
    <property type="term" value="P:intracellular protein transmembrane transport"/>
    <property type="evidence" value="ECO:0007669"/>
    <property type="project" value="UniProtKB-UniRule"/>
</dbReference>
<dbReference type="GO" id="GO:0043952">
    <property type="term" value="P:protein transport by the Sec complex"/>
    <property type="evidence" value="ECO:0007669"/>
    <property type="project" value="UniProtKB-UniRule"/>
</dbReference>
<comment type="subunit">
    <text evidence="9">Component of the Sec protein translocase complex. Heterotrimer consisting of SecY, SecE and SecG subunits. The heterotrimers can form oligomers, although 1 heterotrimer is thought to be able to translocate proteins. Interacts with the ribosome. Interacts with SecDF, and other proteins may be involved. Interacts with SecA.</text>
</comment>
<evidence type="ECO:0000256" key="4">
    <source>
        <dbReference type="ARBA" id="ARBA00022692"/>
    </source>
</evidence>
<keyword evidence="5 9" id="KW-0653">Protein transport</keyword>
<evidence type="ECO:0000256" key="9">
    <source>
        <dbReference type="HAMAP-Rule" id="MF_00422"/>
    </source>
</evidence>
<protein>
    <recommendedName>
        <fullName evidence="9">Protein translocase subunit SecE</fullName>
    </recommendedName>
</protein>
<dbReference type="GO" id="GO:0006605">
    <property type="term" value="P:protein targeting"/>
    <property type="evidence" value="ECO:0007669"/>
    <property type="project" value="UniProtKB-UniRule"/>
</dbReference>
<evidence type="ECO:0000256" key="5">
    <source>
        <dbReference type="ARBA" id="ARBA00022927"/>
    </source>
</evidence>
<dbReference type="PANTHER" id="PTHR33910:SF1">
    <property type="entry name" value="PROTEIN TRANSLOCASE SUBUNIT SECE"/>
    <property type="match status" value="1"/>
</dbReference>
<dbReference type="EMBL" id="CP003984">
    <property type="protein sequence ID" value="AII88249.1"/>
    <property type="molecule type" value="Genomic_DNA"/>
</dbReference>
<dbReference type="AlphaFoldDB" id="A0AAN0RLK4"/>
<keyword evidence="3 9" id="KW-1003">Cell membrane</keyword>
<sequence>MFQRVETPLKSAYLRLITNVLRIIMARTNPFQFIQQTRAEITKVVWPTRREVLITTAMVLVLAIIAAIFFSGIDAVIRLGLRSVLGMF</sequence>
<dbReference type="Proteomes" id="UP000028680">
    <property type="component" value="Chromosome"/>
</dbReference>
<evidence type="ECO:0000256" key="6">
    <source>
        <dbReference type="ARBA" id="ARBA00022989"/>
    </source>
</evidence>
<dbReference type="InterPro" id="IPR038379">
    <property type="entry name" value="SecE_sf"/>
</dbReference>